<evidence type="ECO:0000313" key="5">
    <source>
        <dbReference type="EMBL" id="CAK9206829.1"/>
    </source>
</evidence>
<protein>
    <recommendedName>
        <fullName evidence="7">Acyl-CoA thioesterase II</fullName>
    </recommendedName>
</protein>
<dbReference type="EMBL" id="OZ019907">
    <property type="protein sequence ID" value="CAK9206829.1"/>
    <property type="molecule type" value="Genomic_DNA"/>
</dbReference>
<dbReference type="InterPro" id="IPR049449">
    <property type="entry name" value="TesB_ACOT8-like_N"/>
</dbReference>
<keyword evidence="6" id="KW-1185">Reference proteome</keyword>
<dbReference type="SUPFAM" id="SSF54637">
    <property type="entry name" value="Thioesterase/thiol ester dehydrase-isomerase"/>
    <property type="match status" value="2"/>
</dbReference>
<comment type="similarity">
    <text evidence="1">Belongs to the C/M/P thioester hydrolase family.</text>
</comment>
<feature type="domain" description="Acyl-CoA thioesterase 2 C-terminal" evidence="3">
    <location>
        <begin position="241"/>
        <end position="349"/>
    </location>
</feature>
<accession>A0ABP0TWJ5</accession>
<dbReference type="InterPro" id="IPR025652">
    <property type="entry name" value="TesB_C"/>
</dbReference>
<dbReference type="Pfam" id="PF02551">
    <property type="entry name" value="Acyl_CoA_thio"/>
    <property type="match status" value="1"/>
</dbReference>
<proteinExistence type="inferred from homology"/>
<dbReference type="CDD" id="cd03445">
    <property type="entry name" value="Thioesterase_II_repeat2"/>
    <property type="match status" value="1"/>
</dbReference>
<dbReference type="InterPro" id="IPR042171">
    <property type="entry name" value="Acyl-CoA_hotdog"/>
</dbReference>
<dbReference type="Gene3D" id="2.40.160.210">
    <property type="entry name" value="Acyl-CoA thioesterase, double hotdog domain"/>
    <property type="match status" value="1"/>
</dbReference>
<dbReference type="CDD" id="cd03444">
    <property type="entry name" value="Thioesterase_II_repeat1"/>
    <property type="match status" value="1"/>
</dbReference>
<gene>
    <name evidence="5" type="ORF">CSSPTR1EN2_LOCUS8544</name>
</gene>
<keyword evidence="2" id="KW-0378">Hydrolase</keyword>
<evidence type="ECO:0000259" key="3">
    <source>
        <dbReference type="Pfam" id="PF02551"/>
    </source>
</evidence>
<feature type="domain" description="Acyl-CoA thioesterase-like N-terminal HotDog" evidence="4">
    <location>
        <begin position="93"/>
        <end position="170"/>
    </location>
</feature>
<evidence type="ECO:0000256" key="2">
    <source>
        <dbReference type="ARBA" id="ARBA00022801"/>
    </source>
</evidence>
<dbReference type="Proteomes" id="UP001497512">
    <property type="component" value="Chromosome 15"/>
</dbReference>
<name>A0ABP0TWJ5_9BRYO</name>
<evidence type="ECO:0000313" key="6">
    <source>
        <dbReference type="Proteomes" id="UP001497512"/>
    </source>
</evidence>
<dbReference type="Pfam" id="PF13622">
    <property type="entry name" value="4HBT_3"/>
    <property type="match status" value="1"/>
</dbReference>
<organism evidence="5 6">
    <name type="scientific">Sphagnum troendelagicum</name>
    <dbReference type="NCBI Taxonomy" id="128251"/>
    <lineage>
        <taxon>Eukaryota</taxon>
        <taxon>Viridiplantae</taxon>
        <taxon>Streptophyta</taxon>
        <taxon>Embryophyta</taxon>
        <taxon>Bryophyta</taxon>
        <taxon>Sphagnophytina</taxon>
        <taxon>Sphagnopsida</taxon>
        <taxon>Sphagnales</taxon>
        <taxon>Sphagnaceae</taxon>
        <taxon>Sphagnum</taxon>
    </lineage>
</organism>
<dbReference type="InterPro" id="IPR029069">
    <property type="entry name" value="HotDog_dom_sf"/>
</dbReference>
<reference evidence="5" key="1">
    <citation type="submission" date="2024-02" db="EMBL/GenBank/DDBJ databases">
        <authorList>
            <consortium name="ELIXIR-Norway"/>
            <consortium name="Elixir Norway"/>
        </authorList>
    </citation>
    <scope>NUCLEOTIDE SEQUENCE</scope>
</reference>
<dbReference type="PANTHER" id="PTHR11066:SF34">
    <property type="entry name" value="ACYL-COENZYME A THIOESTERASE 8"/>
    <property type="match status" value="1"/>
</dbReference>
<dbReference type="InterPro" id="IPR003703">
    <property type="entry name" value="Acyl_CoA_thio"/>
</dbReference>
<evidence type="ECO:0008006" key="7">
    <source>
        <dbReference type="Google" id="ProtNLM"/>
    </source>
</evidence>
<dbReference type="PANTHER" id="PTHR11066">
    <property type="entry name" value="ACYL-COA THIOESTERASE"/>
    <property type="match status" value="1"/>
</dbReference>
<evidence type="ECO:0000259" key="4">
    <source>
        <dbReference type="Pfam" id="PF13622"/>
    </source>
</evidence>
<evidence type="ECO:0000256" key="1">
    <source>
        <dbReference type="ARBA" id="ARBA00006538"/>
    </source>
</evidence>
<sequence length="363" mass="40956">MARLTRLTVFLGAPSLGPFQLYNIGENANLVRFGEEEQQQQVEENLRSCKKEVAMQPDYKGPEVALVERIMQLQTLGADVFQASPSDDYPSFWGNLYGGQIMGQALAAACKTVDPPLQVHSFHSYFLRTGVDDVPIVYKVERLRTGNTFATRWVSGTQKGKLIFSMCSSFQRPEDGVEHQTPMPSTPSVDEVESWEEVRKTVNTDPRIPLEVRQKLADRKAMIMPVEVKFVEPVDRAVPKVMAPWSRVWIRSKGKLSDDQALHSCVGAYLSDWTLLETALRPHGHLLGQDDMRILSVDHSMWFHRPFKADEWLLYVQSSPCASNARGLVFGHIYTQSGQLVMSSSQEGMLRRVNPEATQKSKL</sequence>